<keyword evidence="14 16" id="KW-0961">Cell wall biogenesis/degradation</keyword>
<dbReference type="SUPFAM" id="SSF56194">
    <property type="entry name" value="Uridine diphospho-N-Acetylenolpyruvylglucosamine reductase, MurB, C-terminal domain"/>
    <property type="match status" value="1"/>
</dbReference>
<dbReference type="HAMAP" id="MF_00037">
    <property type="entry name" value="MurB"/>
    <property type="match status" value="1"/>
</dbReference>
<proteinExistence type="inferred from homology"/>
<evidence type="ECO:0000256" key="11">
    <source>
        <dbReference type="ARBA" id="ARBA00022984"/>
    </source>
</evidence>
<dbReference type="Pfam" id="PF01565">
    <property type="entry name" value="FAD_binding_4"/>
    <property type="match status" value="1"/>
</dbReference>
<evidence type="ECO:0000313" key="18">
    <source>
        <dbReference type="EMBL" id="BEH91143.1"/>
    </source>
</evidence>
<dbReference type="InterPro" id="IPR016169">
    <property type="entry name" value="FAD-bd_PCMH_sub2"/>
</dbReference>
<dbReference type="Proteomes" id="UP001432099">
    <property type="component" value="Chromosome"/>
</dbReference>
<dbReference type="InterPro" id="IPR036635">
    <property type="entry name" value="MurB_C_sf"/>
</dbReference>
<dbReference type="Pfam" id="PF02873">
    <property type="entry name" value="MurB_C"/>
    <property type="match status" value="1"/>
</dbReference>
<comment type="catalytic activity">
    <reaction evidence="15 16">
        <text>UDP-N-acetyl-alpha-D-muramate + NADP(+) = UDP-N-acetyl-3-O-(1-carboxyvinyl)-alpha-D-glucosamine + NADPH + H(+)</text>
        <dbReference type="Rhea" id="RHEA:12248"/>
        <dbReference type="ChEBI" id="CHEBI:15378"/>
        <dbReference type="ChEBI" id="CHEBI:57783"/>
        <dbReference type="ChEBI" id="CHEBI:58349"/>
        <dbReference type="ChEBI" id="CHEBI:68483"/>
        <dbReference type="ChEBI" id="CHEBI:70757"/>
        <dbReference type="EC" id="1.3.1.98"/>
    </reaction>
</comment>
<evidence type="ECO:0000256" key="2">
    <source>
        <dbReference type="ARBA" id="ARBA00003921"/>
    </source>
</evidence>
<dbReference type="InterPro" id="IPR006094">
    <property type="entry name" value="Oxid_FAD_bind_N"/>
</dbReference>
<evidence type="ECO:0000256" key="1">
    <source>
        <dbReference type="ARBA" id="ARBA00001974"/>
    </source>
</evidence>
<comment type="similarity">
    <text evidence="16">Belongs to the MurB family.</text>
</comment>
<evidence type="ECO:0000256" key="8">
    <source>
        <dbReference type="ARBA" id="ARBA00022827"/>
    </source>
</evidence>
<dbReference type="NCBIfam" id="NF010480">
    <property type="entry name" value="PRK13905.1"/>
    <property type="match status" value="1"/>
</dbReference>
<dbReference type="EMBL" id="AP028127">
    <property type="protein sequence ID" value="BEH91143.1"/>
    <property type="molecule type" value="Genomic_DNA"/>
</dbReference>
<feature type="domain" description="FAD-binding PCMH-type" evidence="17">
    <location>
        <begin position="30"/>
        <end position="197"/>
    </location>
</feature>
<evidence type="ECO:0000256" key="12">
    <source>
        <dbReference type="ARBA" id="ARBA00023002"/>
    </source>
</evidence>
<gene>
    <name evidence="18" type="primary">murB1</name>
    <name evidence="16" type="synonym">murB</name>
    <name evidence="18" type="ORF">T23_12450</name>
</gene>
<keyword evidence="11 16" id="KW-0573">Peptidoglycan synthesis</keyword>
<evidence type="ECO:0000256" key="14">
    <source>
        <dbReference type="ARBA" id="ARBA00023316"/>
    </source>
</evidence>
<dbReference type="InterPro" id="IPR016167">
    <property type="entry name" value="FAD-bd_PCMH_sub1"/>
</dbReference>
<organism evidence="18 19">
    <name type="scientific">Turicibacter faecis</name>
    <dbReference type="NCBI Taxonomy" id="2963365"/>
    <lineage>
        <taxon>Bacteria</taxon>
        <taxon>Bacillati</taxon>
        <taxon>Bacillota</taxon>
        <taxon>Erysipelotrichia</taxon>
        <taxon>Erysipelotrichales</taxon>
        <taxon>Turicibacteraceae</taxon>
        <taxon>Turicibacter</taxon>
    </lineage>
</organism>
<dbReference type="InterPro" id="IPR011601">
    <property type="entry name" value="MurB_C"/>
</dbReference>
<dbReference type="PANTHER" id="PTHR21071:SF5">
    <property type="entry name" value="UDP-N-ACETYLENOLPYRUVOYLGLUCOSAMINE REDUCTASE"/>
    <property type="match status" value="1"/>
</dbReference>
<protein>
    <recommendedName>
        <fullName evidence="16">UDP-N-acetylenolpyruvoylglucosamine reductase</fullName>
        <ecNumber evidence="16">1.3.1.98</ecNumber>
    </recommendedName>
    <alternativeName>
        <fullName evidence="16">UDP-N-acetylmuramate dehydrogenase</fullName>
    </alternativeName>
</protein>
<keyword evidence="10 16" id="KW-0133">Cell shape</keyword>
<dbReference type="SUPFAM" id="SSF56176">
    <property type="entry name" value="FAD-binding/transporter-associated domain-like"/>
    <property type="match status" value="1"/>
</dbReference>
<evidence type="ECO:0000256" key="16">
    <source>
        <dbReference type="HAMAP-Rule" id="MF_00037"/>
    </source>
</evidence>
<reference evidence="18" key="1">
    <citation type="journal article" date="2024" name="Int. J. Syst. Evol. Microbiol.">
        <title>Turicibacter faecis sp. nov., isolated from faeces of heart failure mouse model.</title>
        <authorList>
            <person name="Imamura Y."/>
            <person name="Motooka D."/>
            <person name="Nakajima Y."/>
            <person name="Ito S."/>
            <person name="Kitakaze M."/>
            <person name="Iida T."/>
            <person name="Nakamura S."/>
        </authorList>
    </citation>
    <scope>NUCLEOTIDE SEQUENCE</scope>
    <source>
        <strain evidence="18">TC023</strain>
    </source>
</reference>
<name>A0ABM8IIT7_9FIRM</name>
<keyword evidence="13 16" id="KW-0131">Cell cycle</keyword>
<dbReference type="InterPro" id="IPR036318">
    <property type="entry name" value="FAD-bd_PCMH-like_sf"/>
</dbReference>
<comment type="subcellular location">
    <subcellularLocation>
        <location evidence="3 16">Cytoplasm</location>
    </subcellularLocation>
</comment>
<accession>A0ABM8IIT7</accession>
<sequence>MFKSFIEEYRGNDLGVLIENEPLAKHTTFRVGGPARIFVVPNAKESLIQTISLVKKYHLNYKVIGRGSNLLPSDHLFDGVIIKCDKGLDHIEINENYVTVGAGVSTILLANRVSKQNLSGLEFISGVPGSVGGAIYMNAGAYNKEIKDVLVKVLILDDKGELNWVSPDELNFGYRTSIMQMNRHWTIVEAVLELEQGVYEEIVELMKMRKIRRIESQPTNLPSAGSTFRNPLPHYSWQLIEEAGLRGVRIGGAEVSKKHCNFVVNVGDATAQDIYDLIQHVQNVVFEKSGIELHPEVEMFNW</sequence>
<keyword evidence="7 16" id="KW-0285">Flavoprotein</keyword>
<comment type="pathway">
    <text evidence="4 16">Cell wall biogenesis; peptidoglycan biosynthesis.</text>
</comment>
<evidence type="ECO:0000256" key="9">
    <source>
        <dbReference type="ARBA" id="ARBA00022857"/>
    </source>
</evidence>
<feature type="active site" evidence="16">
    <location>
        <position position="175"/>
    </location>
</feature>
<dbReference type="PROSITE" id="PS51387">
    <property type="entry name" value="FAD_PCMH"/>
    <property type="match status" value="1"/>
</dbReference>
<keyword evidence="6 16" id="KW-0132">Cell division</keyword>
<dbReference type="NCBIfam" id="TIGR00179">
    <property type="entry name" value="murB"/>
    <property type="match status" value="1"/>
</dbReference>
<dbReference type="InterPro" id="IPR016166">
    <property type="entry name" value="FAD-bd_PCMH"/>
</dbReference>
<evidence type="ECO:0000313" key="19">
    <source>
        <dbReference type="Proteomes" id="UP001432099"/>
    </source>
</evidence>
<feature type="active site" evidence="16">
    <location>
        <position position="296"/>
    </location>
</feature>
<dbReference type="EC" id="1.3.1.98" evidence="16"/>
<feature type="active site" description="Proton donor" evidence="16">
    <location>
        <position position="226"/>
    </location>
</feature>
<evidence type="ECO:0000256" key="13">
    <source>
        <dbReference type="ARBA" id="ARBA00023306"/>
    </source>
</evidence>
<comment type="function">
    <text evidence="2 16">Cell wall formation.</text>
</comment>
<keyword evidence="5 16" id="KW-0963">Cytoplasm</keyword>
<dbReference type="PANTHER" id="PTHR21071">
    <property type="entry name" value="UDP-N-ACETYLENOLPYRUVOYLGLUCOSAMINE REDUCTASE"/>
    <property type="match status" value="1"/>
</dbReference>
<dbReference type="InterPro" id="IPR003170">
    <property type="entry name" value="MurB"/>
</dbReference>
<dbReference type="Gene3D" id="3.90.78.10">
    <property type="entry name" value="UDP-N-acetylenolpyruvoylglucosamine reductase, C-terminal domain"/>
    <property type="match status" value="1"/>
</dbReference>
<evidence type="ECO:0000256" key="4">
    <source>
        <dbReference type="ARBA" id="ARBA00004752"/>
    </source>
</evidence>
<comment type="cofactor">
    <cofactor evidence="1 16">
        <name>FAD</name>
        <dbReference type="ChEBI" id="CHEBI:57692"/>
    </cofactor>
</comment>
<evidence type="ECO:0000256" key="5">
    <source>
        <dbReference type="ARBA" id="ARBA00022490"/>
    </source>
</evidence>
<evidence type="ECO:0000259" key="17">
    <source>
        <dbReference type="PROSITE" id="PS51387"/>
    </source>
</evidence>
<dbReference type="RefSeq" id="WP_161831706.1">
    <property type="nucleotide sequence ID" value="NZ_AP028127.1"/>
</dbReference>
<dbReference type="Gene3D" id="3.30.465.10">
    <property type="match status" value="1"/>
</dbReference>
<dbReference type="Gene3D" id="3.30.43.10">
    <property type="entry name" value="Uridine Diphospho-n-acetylenolpyruvylglucosamine Reductase, domain 2"/>
    <property type="match status" value="1"/>
</dbReference>
<keyword evidence="8 16" id="KW-0274">FAD</keyword>
<evidence type="ECO:0000256" key="15">
    <source>
        <dbReference type="ARBA" id="ARBA00048914"/>
    </source>
</evidence>
<evidence type="ECO:0000256" key="6">
    <source>
        <dbReference type="ARBA" id="ARBA00022618"/>
    </source>
</evidence>
<keyword evidence="12 16" id="KW-0560">Oxidoreductase</keyword>
<evidence type="ECO:0000256" key="7">
    <source>
        <dbReference type="ARBA" id="ARBA00022630"/>
    </source>
</evidence>
<keyword evidence="9 16" id="KW-0521">NADP</keyword>
<evidence type="ECO:0000256" key="3">
    <source>
        <dbReference type="ARBA" id="ARBA00004496"/>
    </source>
</evidence>
<keyword evidence="19" id="KW-1185">Reference proteome</keyword>
<evidence type="ECO:0000256" key="10">
    <source>
        <dbReference type="ARBA" id="ARBA00022960"/>
    </source>
</evidence>